<evidence type="ECO:0000256" key="1">
    <source>
        <dbReference type="SAM" id="SignalP"/>
    </source>
</evidence>
<keyword evidence="3" id="KW-1185">Reference proteome</keyword>
<comment type="caution">
    <text evidence="2">The sequence shown here is derived from an EMBL/GenBank/DDBJ whole genome shotgun (WGS) entry which is preliminary data.</text>
</comment>
<feature type="signal peptide" evidence="1">
    <location>
        <begin position="1"/>
        <end position="29"/>
    </location>
</feature>
<dbReference type="PROSITE" id="PS51257">
    <property type="entry name" value="PROKAR_LIPOPROTEIN"/>
    <property type="match status" value="1"/>
</dbReference>
<dbReference type="CDD" id="cd13585">
    <property type="entry name" value="PBP2_TMBP_like"/>
    <property type="match status" value="1"/>
</dbReference>
<dbReference type="InterPro" id="IPR006059">
    <property type="entry name" value="SBP"/>
</dbReference>
<name>A0ABN2KSM3_9MICO</name>
<reference evidence="2 3" key="1">
    <citation type="journal article" date="2019" name="Int. J. Syst. Evol. Microbiol.">
        <title>The Global Catalogue of Microorganisms (GCM) 10K type strain sequencing project: providing services to taxonomists for standard genome sequencing and annotation.</title>
        <authorList>
            <consortium name="The Broad Institute Genomics Platform"/>
            <consortium name="The Broad Institute Genome Sequencing Center for Infectious Disease"/>
            <person name="Wu L."/>
            <person name="Ma J."/>
        </authorList>
    </citation>
    <scope>NUCLEOTIDE SEQUENCE [LARGE SCALE GENOMIC DNA]</scope>
    <source>
        <strain evidence="2 3">JCM 14319</strain>
    </source>
</reference>
<evidence type="ECO:0000313" key="3">
    <source>
        <dbReference type="Proteomes" id="UP001500506"/>
    </source>
</evidence>
<dbReference type="PANTHER" id="PTHR43649">
    <property type="entry name" value="ARABINOSE-BINDING PROTEIN-RELATED"/>
    <property type="match status" value="1"/>
</dbReference>
<dbReference type="SUPFAM" id="SSF53850">
    <property type="entry name" value="Periplasmic binding protein-like II"/>
    <property type="match status" value="1"/>
</dbReference>
<feature type="chain" id="PRO_5046058997" evidence="1">
    <location>
        <begin position="30"/>
        <end position="437"/>
    </location>
</feature>
<keyword evidence="1" id="KW-0732">Signal</keyword>
<dbReference type="EMBL" id="BAAANH010000005">
    <property type="protein sequence ID" value="GAA1765087.1"/>
    <property type="molecule type" value="Genomic_DNA"/>
</dbReference>
<sequence>MTMAARGKVLAALGAVALTAGTLAGCANAEADDEVTLTWWATQQAASVAESEQAWAESVAAFTEETGIEVEIEVIPWADLYNRILTAVSSGTGPDVLSIGSTWVASLTASGGFEPVEGEYLDAIGGEEHFIPATWDAAVVPDLGQVAVPYLSSAYSLYYNPALFEAEGIEGPPATWEEFVEVGQALTLDKDGDGQPDQWGISYPAAAVNVNAHLSFILGQQEGGSFVDSDGAATFTSPAQVAGSQRLLDLMTEDGLMSPSDAELGAMGEATDRFIDGEAAMLFSQNPVAQFEGRDFVDWEAAPMPVIEGGENVQSHIAGIDLVVSADSQHKAESFQLVAHLTSAAEQSFVAEMFDVLPVVEAAYEEEPLASSNDLTIDVRRQTIADAAVGFPAVENIGEIEAGVGNAVREAFQTFATGGEPDLAALLRTAQDQINSN</sequence>
<evidence type="ECO:0000313" key="2">
    <source>
        <dbReference type="EMBL" id="GAA1765087.1"/>
    </source>
</evidence>
<gene>
    <name evidence="2" type="ORF">GCM10009747_26480</name>
</gene>
<accession>A0ABN2KSM3</accession>
<dbReference type="Pfam" id="PF01547">
    <property type="entry name" value="SBP_bac_1"/>
    <property type="match status" value="1"/>
</dbReference>
<organism evidence="2 3">
    <name type="scientific">Agromyces humatus</name>
    <dbReference type="NCBI Taxonomy" id="279573"/>
    <lineage>
        <taxon>Bacteria</taxon>
        <taxon>Bacillati</taxon>
        <taxon>Actinomycetota</taxon>
        <taxon>Actinomycetes</taxon>
        <taxon>Micrococcales</taxon>
        <taxon>Microbacteriaceae</taxon>
        <taxon>Agromyces</taxon>
    </lineage>
</organism>
<proteinExistence type="predicted"/>
<dbReference type="Proteomes" id="UP001500506">
    <property type="component" value="Unassembled WGS sequence"/>
</dbReference>
<protein>
    <submittedName>
        <fullName evidence="2">Sugar ABC transporter substrate-binding protein</fullName>
    </submittedName>
</protein>
<dbReference type="PANTHER" id="PTHR43649:SF12">
    <property type="entry name" value="DIACETYLCHITOBIOSE BINDING PROTEIN DASA"/>
    <property type="match status" value="1"/>
</dbReference>
<dbReference type="InterPro" id="IPR050490">
    <property type="entry name" value="Bact_solute-bd_prot1"/>
</dbReference>
<dbReference type="RefSeq" id="WP_232498699.1">
    <property type="nucleotide sequence ID" value="NZ_BAAANH010000005.1"/>
</dbReference>
<dbReference type="Gene3D" id="3.40.190.10">
    <property type="entry name" value="Periplasmic binding protein-like II"/>
    <property type="match status" value="1"/>
</dbReference>